<evidence type="ECO:0000313" key="1">
    <source>
        <dbReference type="EMBL" id="EFR03947.1"/>
    </source>
</evidence>
<accession>E4V1N2</accession>
<name>E4V1N2_ARTGP</name>
<organism evidence="2">
    <name type="scientific">Arthroderma gypseum (strain ATCC MYA-4604 / CBS 118893)</name>
    <name type="common">Microsporum gypseum</name>
    <dbReference type="NCBI Taxonomy" id="535722"/>
    <lineage>
        <taxon>Eukaryota</taxon>
        <taxon>Fungi</taxon>
        <taxon>Dikarya</taxon>
        <taxon>Ascomycota</taxon>
        <taxon>Pezizomycotina</taxon>
        <taxon>Eurotiomycetes</taxon>
        <taxon>Eurotiomycetidae</taxon>
        <taxon>Onygenales</taxon>
        <taxon>Arthrodermataceae</taxon>
        <taxon>Nannizzia</taxon>
    </lineage>
</organism>
<dbReference type="VEuPathDB" id="FungiDB:MGYG_06946"/>
<dbReference type="AlphaFoldDB" id="E4V1N2"/>
<reference evidence="2" key="1">
    <citation type="journal article" date="2012" name="MBio">
        <title>Comparative genome analysis of Trichophyton rubrum and related dermatophytes reveals candidate genes involved in infection.</title>
        <authorList>
            <person name="Martinez D.A."/>
            <person name="Oliver B.G."/>
            <person name="Graeser Y."/>
            <person name="Goldberg J.M."/>
            <person name="Li W."/>
            <person name="Martinez-Rossi N.M."/>
            <person name="Monod M."/>
            <person name="Shelest E."/>
            <person name="Barton R.C."/>
            <person name="Birch E."/>
            <person name="Brakhage A.A."/>
            <person name="Chen Z."/>
            <person name="Gurr S.J."/>
            <person name="Heiman D."/>
            <person name="Heitman J."/>
            <person name="Kosti I."/>
            <person name="Rossi A."/>
            <person name="Saif S."/>
            <person name="Samalova M."/>
            <person name="Saunders C.W."/>
            <person name="Shea T."/>
            <person name="Summerbell R.C."/>
            <person name="Xu J."/>
            <person name="Young S."/>
            <person name="Zeng Q."/>
            <person name="Birren B.W."/>
            <person name="Cuomo C.A."/>
            <person name="White T.C."/>
        </authorList>
    </citation>
    <scope>NUCLEOTIDE SEQUENCE [LARGE SCALE GENOMIC DNA]</scope>
    <source>
        <strain evidence="2">ATCC MYA-4604 / CBS 118893</strain>
    </source>
</reference>
<gene>
    <name evidence="1" type="ORF">MGYG_06946</name>
</gene>
<proteinExistence type="predicted"/>
<dbReference type="EMBL" id="DS989827">
    <property type="protein sequence ID" value="EFR03947.1"/>
    <property type="molecule type" value="Genomic_DNA"/>
</dbReference>
<dbReference type="InParanoid" id="E4V1N2"/>
<sequence>MATDPQLACSDGADAPFTADEAGMPSKYIHCGGRPNTGSAEMLIRVKRLIQSTAIRRLKSDDLQALIVMDKRYIRVVKCLISVWIQGACTFLPEPKIIETGHVEIIFDQVLEPVIRNIQDKIMVLVIYLLRIIPPIYLESFTAIPGTRTG</sequence>
<dbReference type="GeneID" id="10026198"/>
<keyword evidence="2" id="KW-1185">Reference proteome</keyword>
<dbReference type="Proteomes" id="UP000002669">
    <property type="component" value="Unassembled WGS sequence"/>
</dbReference>
<evidence type="ECO:0000313" key="2">
    <source>
        <dbReference type="Proteomes" id="UP000002669"/>
    </source>
</evidence>
<dbReference type="RefSeq" id="XP_003170955.1">
    <property type="nucleotide sequence ID" value="XM_003170907.1"/>
</dbReference>
<dbReference type="HOGENOM" id="CLU_1740052_0_0_1"/>
<protein>
    <submittedName>
        <fullName evidence="1">Uncharacterized protein</fullName>
    </submittedName>
</protein>